<dbReference type="PANTHER" id="PTHR21676:SF1">
    <property type="entry name" value="PROTEIN STUM HOMOLOG"/>
    <property type="match status" value="1"/>
</dbReference>
<accession>A0AAW0THJ3</accession>
<comment type="caution">
    <text evidence="7">The sequence shown here is derived from an EMBL/GenBank/DDBJ whole genome shotgun (WGS) entry which is preliminary data.</text>
</comment>
<evidence type="ECO:0000256" key="5">
    <source>
        <dbReference type="SAM" id="MobiDB-lite"/>
    </source>
</evidence>
<dbReference type="Proteomes" id="UP001487740">
    <property type="component" value="Unassembled WGS sequence"/>
</dbReference>
<proteinExistence type="predicted"/>
<feature type="transmembrane region" description="Helical" evidence="6">
    <location>
        <begin position="143"/>
        <end position="165"/>
    </location>
</feature>
<evidence type="ECO:0000256" key="2">
    <source>
        <dbReference type="ARBA" id="ARBA00022692"/>
    </source>
</evidence>
<evidence type="ECO:0000313" key="7">
    <source>
        <dbReference type="EMBL" id="KAK8386583.1"/>
    </source>
</evidence>
<evidence type="ECO:0000256" key="3">
    <source>
        <dbReference type="ARBA" id="ARBA00022989"/>
    </source>
</evidence>
<dbReference type="GO" id="GO:0016020">
    <property type="term" value="C:membrane"/>
    <property type="evidence" value="ECO:0007669"/>
    <property type="project" value="UniProtKB-SubCell"/>
</dbReference>
<evidence type="ECO:0000256" key="4">
    <source>
        <dbReference type="ARBA" id="ARBA00023136"/>
    </source>
</evidence>
<keyword evidence="2 6" id="KW-0812">Transmembrane</keyword>
<name>A0AAW0THJ3_SCYPA</name>
<feature type="region of interest" description="Disordered" evidence="5">
    <location>
        <begin position="1"/>
        <end position="41"/>
    </location>
</feature>
<dbReference type="EMBL" id="JARAKH010000031">
    <property type="protein sequence ID" value="KAK8386583.1"/>
    <property type="molecule type" value="Genomic_DNA"/>
</dbReference>
<organism evidence="7 8">
    <name type="scientific">Scylla paramamosain</name>
    <name type="common">Mud crab</name>
    <dbReference type="NCBI Taxonomy" id="85552"/>
    <lineage>
        <taxon>Eukaryota</taxon>
        <taxon>Metazoa</taxon>
        <taxon>Ecdysozoa</taxon>
        <taxon>Arthropoda</taxon>
        <taxon>Crustacea</taxon>
        <taxon>Multicrustacea</taxon>
        <taxon>Malacostraca</taxon>
        <taxon>Eumalacostraca</taxon>
        <taxon>Eucarida</taxon>
        <taxon>Decapoda</taxon>
        <taxon>Pleocyemata</taxon>
        <taxon>Brachyura</taxon>
        <taxon>Eubrachyura</taxon>
        <taxon>Portunoidea</taxon>
        <taxon>Portunidae</taxon>
        <taxon>Portuninae</taxon>
        <taxon>Scylla</taxon>
    </lineage>
</organism>
<evidence type="ECO:0000256" key="6">
    <source>
        <dbReference type="SAM" id="Phobius"/>
    </source>
</evidence>
<keyword evidence="8" id="KW-1185">Reference proteome</keyword>
<sequence length="191" mass="20558">MEGNNEVKEAAPAAADPPPPTGDGETVDQPPAAPAHKKQPKDWLAVGGIGIEKRRRSSNASYRIENNKVLIDTPDGVQELEIMGSKDRHGIFRQAVPVLPMPLAVLCLILSFVPGLGTFVAGLLVLCGGFSTEYPSRMQGACWNLLAALLMVVLAPILVGLIWSVQRGVIILQESMKQNIEEREAKQEEAA</sequence>
<gene>
    <name evidence="7" type="ORF">O3P69_010899</name>
</gene>
<evidence type="ECO:0000313" key="8">
    <source>
        <dbReference type="Proteomes" id="UP001487740"/>
    </source>
</evidence>
<dbReference type="AlphaFoldDB" id="A0AAW0THJ3"/>
<feature type="transmembrane region" description="Helical" evidence="6">
    <location>
        <begin position="103"/>
        <end position="131"/>
    </location>
</feature>
<dbReference type="Pfam" id="PF15795">
    <property type="entry name" value="Spec3"/>
    <property type="match status" value="1"/>
</dbReference>
<comment type="subcellular location">
    <subcellularLocation>
        <location evidence="1">Membrane</location>
        <topology evidence="1">Multi-pass membrane protein</topology>
    </subcellularLocation>
</comment>
<dbReference type="InterPro" id="IPR026673">
    <property type="entry name" value="SPEC3/Stum"/>
</dbReference>
<evidence type="ECO:0000256" key="1">
    <source>
        <dbReference type="ARBA" id="ARBA00004141"/>
    </source>
</evidence>
<protein>
    <submittedName>
        <fullName evidence="7">Uncharacterized protein</fullName>
    </submittedName>
</protein>
<reference evidence="7 8" key="1">
    <citation type="submission" date="2023-03" db="EMBL/GenBank/DDBJ databases">
        <title>High-quality genome of Scylla paramamosain provides insights in environmental adaptation.</title>
        <authorList>
            <person name="Zhang L."/>
        </authorList>
    </citation>
    <scope>NUCLEOTIDE SEQUENCE [LARGE SCALE GENOMIC DNA]</scope>
    <source>
        <strain evidence="7">LZ_2023a</strain>
        <tissue evidence="7">Muscle</tissue>
    </source>
</reference>
<keyword evidence="4 6" id="KW-0472">Membrane</keyword>
<keyword evidence="3 6" id="KW-1133">Transmembrane helix</keyword>
<dbReference type="PANTHER" id="PTHR21676">
    <property type="entry name" value="PROTEIN STUM"/>
    <property type="match status" value="1"/>
</dbReference>